<reference evidence="3 4" key="1">
    <citation type="journal article" date="2019" name="Nat. Microbiol.">
        <title>Mediterranean grassland soil C-N compound turnover is dependent on rainfall and depth, and is mediated by genomically divergent microorganisms.</title>
        <authorList>
            <person name="Diamond S."/>
            <person name="Andeer P.F."/>
            <person name="Li Z."/>
            <person name="Crits-Christoph A."/>
            <person name="Burstein D."/>
            <person name="Anantharaman K."/>
            <person name="Lane K.R."/>
            <person name="Thomas B.C."/>
            <person name="Pan C."/>
            <person name="Northen T.R."/>
            <person name="Banfield J.F."/>
        </authorList>
    </citation>
    <scope>NUCLEOTIDE SEQUENCE [LARGE SCALE GENOMIC DNA]</scope>
    <source>
        <strain evidence="3">NP_5</strain>
    </source>
</reference>
<dbReference type="InterPro" id="IPR007484">
    <property type="entry name" value="Peptidase_M28"/>
</dbReference>
<feature type="compositionally biased region" description="Gly residues" evidence="1">
    <location>
        <begin position="19"/>
        <end position="38"/>
    </location>
</feature>
<evidence type="ECO:0000313" key="3">
    <source>
        <dbReference type="EMBL" id="TMJ07559.1"/>
    </source>
</evidence>
<organism evidence="3 4">
    <name type="scientific">Candidatus Segetimicrobium genomatis</name>
    <dbReference type="NCBI Taxonomy" id="2569760"/>
    <lineage>
        <taxon>Bacteria</taxon>
        <taxon>Bacillati</taxon>
        <taxon>Candidatus Sysuimicrobiota</taxon>
        <taxon>Candidatus Sysuimicrobiia</taxon>
        <taxon>Candidatus Sysuimicrobiales</taxon>
        <taxon>Candidatus Segetimicrobiaceae</taxon>
        <taxon>Candidatus Segetimicrobium</taxon>
    </lineage>
</organism>
<gene>
    <name evidence="3" type="ORF">E6H02_11300</name>
</gene>
<sequence length="356" mass="37520">MTPPPHPSFVDGRSVASGPAGGGGRRPGRMGGAAGSAGGLDPTTNTAGRIAHLPGGIPVIDLDAVSRTRLWEHKQAIAQWTRLSGSAEERHAAEYAAGQLRGFGLATRILTHDAFISLPLSASLRLVRPQQLEISCITHSMGIPTPREGVAAELVYAGAGKLDDYAGAGAAGKMALVEGRATPQHAVNATRAGALGLICISGRHAHEMCCSPVWGNPSADTVAALPRVHLLSVPKADGEALRALCQRGRVEVQFTAAVRSAWTKTPIVLADLSPGHPEAEAGMFVLFSGHLDGWYAGAMDNGSANAAMLEVTRLLALHRERLRRGVRVAMWSGHSHGRYSSSTWYADTHWFDLADH</sequence>
<comment type="caution">
    <text evidence="3">The sequence shown here is derived from an EMBL/GenBank/DDBJ whole genome shotgun (WGS) entry which is preliminary data.</text>
</comment>
<accession>A0A537LHQ5</accession>
<dbReference type="PANTHER" id="PTHR10404:SF46">
    <property type="entry name" value="VACUOLAR PROTEIN SORTING-ASSOCIATED PROTEIN 70"/>
    <property type="match status" value="1"/>
</dbReference>
<dbReference type="InterPro" id="IPR039373">
    <property type="entry name" value="Peptidase_M28B"/>
</dbReference>
<dbReference type="AlphaFoldDB" id="A0A537LHQ5"/>
<dbReference type="Gene3D" id="3.40.630.10">
    <property type="entry name" value="Zn peptidases"/>
    <property type="match status" value="1"/>
</dbReference>
<name>A0A537LHQ5_9BACT</name>
<proteinExistence type="predicted"/>
<dbReference type="Pfam" id="PF04389">
    <property type="entry name" value="Peptidase_M28"/>
    <property type="match status" value="1"/>
</dbReference>
<evidence type="ECO:0000256" key="1">
    <source>
        <dbReference type="SAM" id="MobiDB-lite"/>
    </source>
</evidence>
<dbReference type="SUPFAM" id="SSF52025">
    <property type="entry name" value="PA domain"/>
    <property type="match status" value="1"/>
</dbReference>
<feature type="domain" description="Peptidase M28" evidence="2">
    <location>
        <begin position="276"/>
        <end position="346"/>
    </location>
</feature>
<feature type="non-terminal residue" evidence="3">
    <location>
        <position position="356"/>
    </location>
</feature>
<evidence type="ECO:0000259" key="2">
    <source>
        <dbReference type="Pfam" id="PF04389"/>
    </source>
</evidence>
<feature type="region of interest" description="Disordered" evidence="1">
    <location>
        <begin position="1"/>
        <end position="47"/>
    </location>
</feature>
<dbReference type="EMBL" id="VBAM01000471">
    <property type="protein sequence ID" value="TMJ07559.1"/>
    <property type="molecule type" value="Genomic_DNA"/>
</dbReference>
<protein>
    <submittedName>
        <fullName evidence="3">M28 family peptidase</fullName>
    </submittedName>
</protein>
<dbReference type="Gene3D" id="3.50.30.30">
    <property type="match status" value="1"/>
</dbReference>
<evidence type="ECO:0000313" key="4">
    <source>
        <dbReference type="Proteomes" id="UP000320393"/>
    </source>
</evidence>
<dbReference type="InterPro" id="IPR046450">
    <property type="entry name" value="PA_dom_sf"/>
</dbReference>
<dbReference type="PANTHER" id="PTHR10404">
    <property type="entry name" value="N-ACETYLATED-ALPHA-LINKED ACIDIC DIPEPTIDASE"/>
    <property type="match status" value="1"/>
</dbReference>
<dbReference type="SUPFAM" id="SSF53187">
    <property type="entry name" value="Zn-dependent exopeptidases"/>
    <property type="match status" value="1"/>
</dbReference>
<dbReference type="Proteomes" id="UP000320393">
    <property type="component" value="Unassembled WGS sequence"/>
</dbReference>